<name>A0AC61RA95_9FIRM</name>
<sequence length="352" mass="40703">MAYPFGPEQKPETPPYAVLQCKRQDTSIAQAVHNTENQSQYDAACKRLLSEKIILAWILKECVPEYKDKKIDDIMHKYIEGVEVSVVPVQGPRIHGDNTEDTDLYVGTIRYDIFFRALLPKGQGRMLLLINVEAQNKENEKYLLVSRMMYHLARLASSQHGVEFTHDDYGNLQKVYSIWICMDAPKSRANSMNVYEMTEKQVAGNVKLKKSDYDLMTGIMLWLGDPGSEKYDGIYKLLHTLLSNKVKEPKKRQVLEEEFHIPMSEKMEKEVSEMCNLSQGILEQGMEKQRLIDERKIERIQKKMEKQQKKMERQNIQKMKQLLAAGVDKTTIASVFDCSLEELEGLSKKKSR</sequence>
<evidence type="ECO:0000313" key="2">
    <source>
        <dbReference type="Proteomes" id="UP000308836"/>
    </source>
</evidence>
<accession>A0AC61RA95</accession>
<dbReference type="Proteomes" id="UP000308836">
    <property type="component" value="Unassembled WGS sequence"/>
</dbReference>
<protein>
    <submittedName>
        <fullName evidence="1">Uncharacterized protein</fullName>
    </submittedName>
</protein>
<gene>
    <name evidence="1" type="ORF">E5336_02760</name>
</gene>
<comment type="caution">
    <text evidence="1">The sequence shown here is derived from an EMBL/GenBank/DDBJ whole genome shotgun (WGS) entry which is preliminary data.</text>
</comment>
<keyword evidence="2" id="KW-1185">Reference proteome</keyword>
<organism evidence="1 2">
    <name type="scientific">Dubosiella muris</name>
    <dbReference type="NCBI Taxonomy" id="3038133"/>
    <lineage>
        <taxon>Bacteria</taxon>
        <taxon>Bacillati</taxon>
        <taxon>Bacillota</taxon>
        <taxon>Erysipelotrichia</taxon>
        <taxon>Erysipelotrichales</taxon>
        <taxon>Erysipelotrichaceae</taxon>
        <taxon>Dubosiella</taxon>
    </lineage>
</organism>
<reference evidence="1" key="1">
    <citation type="submission" date="2019-04" db="EMBL/GenBank/DDBJ databases">
        <title>Microbes associate with the intestines of laboratory mice.</title>
        <authorList>
            <person name="Navarre W."/>
            <person name="Wong E."/>
            <person name="Huang K."/>
            <person name="Tropini C."/>
            <person name="Ng K."/>
            <person name="Yu B."/>
        </authorList>
    </citation>
    <scope>NUCLEOTIDE SEQUENCE</scope>
    <source>
        <strain evidence="1">NM09_H32</strain>
    </source>
</reference>
<evidence type="ECO:0000313" key="1">
    <source>
        <dbReference type="EMBL" id="TGY66728.1"/>
    </source>
</evidence>
<proteinExistence type="predicted"/>
<dbReference type="EMBL" id="SRYG01000004">
    <property type="protein sequence ID" value="TGY66728.1"/>
    <property type="molecule type" value="Genomic_DNA"/>
</dbReference>